<reference evidence="15 16" key="1">
    <citation type="submission" date="2020-06" db="EMBL/GenBank/DDBJ databases">
        <authorList>
            <consortium name="Wellcome Sanger Institute Data Sharing"/>
        </authorList>
    </citation>
    <scope>NUCLEOTIDE SEQUENCE [LARGE SCALE GENOMIC DNA]</scope>
</reference>
<evidence type="ECO:0000256" key="12">
    <source>
        <dbReference type="PROSITE-ProRule" id="PRU00042"/>
    </source>
</evidence>
<proteinExistence type="inferred from homology"/>
<dbReference type="Pfam" id="PF00096">
    <property type="entry name" value="zf-C2H2"/>
    <property type="match status" value="1"/>
</dbReference>
<evidence type="ECO:0000256" key="7">
    <source>
        <dbReference type="ARBA" id="ARBA00023015"/>
    </source>
</evidence>
<evidence type="ECO:0000256" key="5">
    <source>
        <dbReference type="ARBA" id="ARBA00022771"/>
    </source>
</evidence>
<sequence>MFHGAEHLNSRLQAHDPNRHALQCEECGKLYNTRLGYRRHVATHATAAPGADLACKVCRQAFDSMPALLEHLSTHTGRPPPPPGGAPPRERRHPCDRCDRRFYTRKDVRRHAVVHTGRRDFLCPRCAQRFGRRDHLTRHLKKSHAQEPASLVPAPAGAVKEGPGATLAAAKEPAADAFPMAAYAHQQHPHAASTSGVHHSHRALVPDPLGGHMETPKLQQQQYVQTPRYQPGPTSYLKTEMESFLAELQCGPPPPQAAVPASSTRPGDLFPDGLAPDSHFALKNSAFSGAEAPGPANVDISHLLGFLPFGLPPYANAAPPSPQVSGPLPPFQLSPPPPQDLQAPGALNQLPPAFGPAFSAHPLPRFHQAFQH</sequence>
<accession>A0AAY4CWZ6</accession>
<dbReference type="InterPro" id="IPR036236">
    <property type="entry name" value="Znf_C2H2_sf"/>
</dbReference>
<keyword evidence="6" id="KW-0862">Zinc</keyword>
<feature type="compositionally biased region" description="Pro residues" evidence="13">
    <location>
        <begin position="319"/>
        <end position="339"/>
    </location>
</feature>
<dbReference type="SUPFAM" id="SSF57667">
    <property type="entry name" value="beta-beta-alpha zinc fingers"/>
    <property type="match status" value="2"/>
</dbReference>
<keyword evidence="7" id="KW-0805">Transcription regulation</keyword>
<keyword evidence="8" id="KW-0238">DNA-binding</keyword>
<evidence type="ECO:0000313" key="16">
    <source>
        <dbReference type="Proteomes" id="UP000694580"/>
    </source>
</evidence>
<dbReference type="GO" id="GO:0000981">
    <property type="term" value="F:DNA-binding transcription factor activity, RNA polymerase II-specific"/>
    <property type="evidence" value="ECO:0007669"/>
    <property type="project" value="TreeGrafter"/>
</dbReference>
<feature type="domain" description="C2H2-type" evidence="14">
    <location>
        <begin position="53"/>
        <end position="80"/>
    </location>
</feature>
<evidence type="ECO:0000256" key="1">
    <source>
        <dbReference type="ARBA" id="ARBA00004123"/>
    </source>
</evidence>
<evidence type="ECO:0000259" key="14">
    <source>
        <dbReference type="PROSITE" id="PS50157"/>
    </source>
</evidence>
<comment type="similarity">
    <text evidence="2">Belongs to the krueppel C2H2-type zinc-finger protein family.</text>
</comment>
<dbReference type="SMART" id="SM00355">
    <property type="entry name" value="ZnF_C2H2"/>
    <property type="match status" value="4"/>
</dbReference>
<dbReference type="InterPro" id="IPR013087">
    <property type="entry name" value="Znf_C2H2_type"/>
</dbReference>
<dbReference type="GO" id="GO:0008270">
    <property type="term" value="F:zinc ion binding"/>
    <property type="evidence" value="ECO:0007669"/>
    <property type="project" value="UniProtKB-KW"/>
</dbReference>
<feature type="region of interest" description="Disordered" evidence="13">
    <location>
        <begin position="72"/>
        <end position="95"/>
    </location>
</feature>
<dbReference type="GO" id="GO:0005634">
    <property type="term" value="C:nucleus"/>
    <property type="evidence" value="ECO:0007669"/>
    <property type="project" value="UniProtKB-SubCell"/>
</dbReference>
<keyword evidence="9" id="KW-0010">Activator</keyword>
<evidence type="ECO:0000256" key="9">
    <source>
        <dbReference type="ARBA" id="ARBA00023159"/>
    </source>
</evidence>
<dbReference type="Proteomes" id="UP000694580">
    <property type="component" value="Chromosome 10"/>
</dbReference>
<name>A0AAY4CWZ6_9TELE</name>
<evidence type="ECO:0000256" key="4">
    <source>
        <dbReference type="ARBA" id="ARBA00022737"/>
    </source>
</evidence>
<dbReference type="PROSITE" id="PS00028">
    <property type="entry name" value="ZINC_FINGER_C2H2_1"/>
    <property type="match status" value="4"/>
</dbReference>
<evidence type="ECO:0000256" key="8">
    <source>
        <dbReference type="ARBA" id="ARBA00023125"/>
    </source>
</evidence>
<dbReference type="PANTHER" id="PTHR24394:SF29">
    <property type="entry name" value="MYONEURIN"/>
    <property type="match status" value="1"/>
</dbReference>
<comment type="subcellular location">
    <subcellularLocation>
        <location evidence="1">Nucleus</location>
    </subcellularLocation>
</comment>
<feature type="domain" description="C2H2-type" evidence="14">
    <location>
        <begin position="22"/>
        <end position="49"/>
    </location>
</feature>
<dbReference type="Gene3D" id="3.30.160.60">
    <property type="entry name" value="Classic Zinc Finger"/>
    <property type="match status" value="2"/>
</dbReference>
<dbReference type="AlphaFoldDB" id="A0AAY4CWZ6"/>
<dbReference type="FunFam" id="3.30.160.60:FF:000231">
    <property type="entry name" value="PLAG1 like zinc finger 2"/>
    <property type="match status" value="1"/>
</dbReference>
<dbReference type="PROSITE" id="PS50157">
    <property type="entry name" value="ZINC_FINGER_C2H2_2"/>
    <property type="match status" value="4"/>
</dbReference>
<keyword evidence="5 12" id="KW-0863">Zinc-finger</keyword>
<dbReference type="GO" id="GO:0010557">
    <property type="term" value="P:positive regulation of macromolecule biosynthetic process"/>
    <property type="evidence" value="ECO:0007669"/>
    <property type="project" value="UniProtKB-ARBA"/>
</dbReference>
<protein>
    <recommendedName>
        <fullName evidence="14">C2H2-type domain-containing protein</fullName>
    </recommendedName>
</protein>
<gene>
    <name evidence="15" type="primary">plagx</name>
</gene>
<evidence type="ECO:0000256" key="11">
    <source>
        <dbReference type="ARBA" id="ARBA00023242"/>
    </source>
</evidence>
<feature type="region of interest" description="Disordered" evidence="13">
    <location>
        <begin position="318"/>
        <end position="354"/>
    </location>
</feature>
<evidence type="ECO:0000256" key="13">
    <source>
        <dbReference type="SAM" id="MobiDB-lite"/>
    </source>
</evidence>
<feature type="domain" description="C2H2-type" evidence="14">
    <location>
        <begin position="121"/>
        <end position="149"/>
    </location>
</feature>
<keyword evidence="11" id="KW-0539">Nucleus</keyword>
<evidence type="ECO:0000256" key="10">
    <source>
        <dbReference type="ARBA" id="ARBA00023163"/>
    </source>
</evidence>
<evidence type="ECO:0000256" key="2">
    <source>
        <dbReference type="ARBA" id="ARBA00006991"/>
    </source>
</evidence>
<organism evidence="15 16">
    <name type="scientific">Denticeps clupeoides</name>
    <name type="common">denticle herring</name>
    <dbReference type="NCBI Taxonomy" id="299321"/>
    <lineage>
        <taxon>Eukaryota</taxon>
        <taxon>Metazoa</taxon>
        <taxon>Chordata</taxon>
        <taxon>Craniata</taxon>
        <taxon>Vertebrata</taxon>
        <taxon>Euteleostomi</taxon>
        <taxon>Actinopterygii</taxon>
        <taxon>Neopterygii</taxon>
        <taxon>Teleostei</taxon>
        <taxon>Clupei</taxon>
        <taxon>Clupeiformes</taxon>
        <taxon>Denticipitoidei</taxon>
        <taxon>Denticipitidae</taxon>
        <taxon>Denticeps</taxon>
    </lineage>
</organism>
<reference evidence="15" key="3">
    <citation type="submission" date="2025-09" db="UniProtKB">
        <authorList>
            <consortium name="Ensembl"/>
        </authorList>
    </citation>
    <scope>IDENTIFICATION</scope>
</reference>
<dbReference type="Ensembl" id="ENSDCDT00010047228.1">
    <property type="protein sequence ID" value="ENSDCDP00010037643.1"/>
    <property type="gene ID" value="ENSDCDG00010024512.1"/>
</dbReference>
<dbReference type="FunFam" id="3.30.160.60:FF:000256">
    <property type="entry name" value="PLAG1 like zinc finger 2"/>
    <property type="match status" value="1"/>
</dbReference>
<reference evidence="15" key="2">
    <citation type="submission" date="2025-08" db="UniProtKB">
        <authorList>
            <consortium name="Ensembl"/>
        </authorList>
    </citation>
    <scope>IDENTIFICATION</scope>
</reference>
<dbReference type="GeneTree" id="ENSGT00940000164771"/>
<keyword evidence="4" id="KW-0677">Repeat</keyword>
<evidence type="ECO:0000256" key="6">
    <source>
        <dbReference type="ARBA" id="ARBA00022833"/>
    </source>
</evidence>
<evidence type="ECO:0000313" key="15">
    <source>
        <dbReference type="Ensembl" id="ENSDCDP00010037643.1"/>
    </source>
</evidence>
<dbReference type="GO" id="GO:0003677">
    <property type="term" value="F:DNA binding"/>
    <property type="evidence" value="ECO:0007669"/>
    <property type="project" value="UniProtKB-KW"/>
</dbReference>
<keyword evidence="16" id="KW-1185">Reference proteome</keyword>
<keyword evidence="10" id="KW-0804">Transcription</keyword>
<feature type="domain" description="C2H2-type" evidence="14">
    <location>
        <begin position="93"/>
        <end position="120"/>
    </location>
</feature>
<dbReference type="PANTHER" id="PTHR24394">
    <property type="entry name" value="ZINC FINGER PROTEIN"/>
    <property type="match status" value="1"/>
</dbReference>
<keyword evidence="3" id="KW-0479">Metal-binding</keyword>
<evidence type="ECO:0000256" key="3">
    <source>
        <dbReference type="ARBA" id="ARBA00022723"/>
    </source>
</evidence>